<comment type="caution">
    <text evidence="3">The sequence shown here is derived from an EMBL/GenBank/DDBJ whole genome shotgun (WGS) entry which is preliminary data.</text>
</comment>
<evidence type="ECO:0000313" key="4">
    <source>
        <dbReference type="Proteomes" id="UP000664859"/>
    </source>
</evidence>
<evidence type="ECO:0000256" key="1">
    <source>
        <dbReference type="SAM" id="MobiDB-lite"/>
    </source>
</evidence>
<organism evidence="3 4">
    <name type="scientific">Tribonema minus</name>
    <dbReference type="NCBI Taxonomy" id="303371"/>
    <lineage>
        <taxon>Eukaryota</taxon>
        <taxon>Sar</taxon>
        <taxon>Stramenopiles</taxon>
        <taxon>Ochrophyta</taxon>
        <taxon>PX clade</taxon>
        <taxon>Xanthophyceae</taxon>
        <taxon>Tribonematales</taxon>
        <taxon>Tribonemataceae</taxon>
        <taxon>Tribonema</taxon>
    </lineage>
</organism>
<gene>
    <name evidence="3" type="ORF">JKP88DRAFT_275928</name>
</gene>
<protein>
    <submittedName>
        <fullName evidence="3">Uncharacterized protein</fullName>
    </submittedName>
</protein>
<feature type="transmembrane region" description="Helical" evidence="2">
    <location>
        <begin position="1363"/>
        <end position="1381"/>
    </location>
</feature>
<reference evidence="3" key="1">
    <citation type="submission" date="2021-02" db="EMBL/GenBank/DDBJ databases">
        <title>First Annotated Genome of the Yellow-green Alga Tribonema minus.</title>
        <authorList>
            <person name="Mahan K.M."/>
        </authorList>
    </citation>
    <scope>NUCLEOTIDE SEQUENCE</scope>
    <source>
        <strain evidence="3">UTEX B ZZ1240</strain>
    </source>
</reference>
<evidence type="ECO:0000313" key="3">
    <source>
        <dbReference type="EMBL" id="KAG5187969.1"/>
    </source>
</evidence>
<dbReference type="OrthoDB" id="194956at2759"/>
<feature type="region of interest" description="Disordered" evidence="1">
    <location>
        <begin position="1509"/>
        <end position="1534"/>
    </location>
</feature>
<name>A0A835ZCW4_9STRA</name>
<feature type="compositionally biased region" description="Gly residues" evidence="1">
    <location>
        <begin position="1518"/>
        <end position="1530"/>
    </location>
</feature>
<keyword evidence="2" id="KW-0472">Membrane</keyword>
<feature type="compositionally biased region" description="Gly residues" evidence="1">
    <location>
        <begin position="1472"/>
        <end position="1485"/>
    </location>
</feature>
<keyword evidence="2" id="KW-1133">Transmembrane helix</keyword>
<dbReference type="EMBL" id="JAFCMP010000079">
    <property type="protein sequence ID" value="KAG5187969.1"/>
    <property type="molecule type" value="Genomic_DNA"/>
</dbReference>
<keyword evidence="4" id="KW-1185">Reference proteome</keyword>
<proteinExistence type="predicted"/>
<feature type="region of interest" description="Disordered" evidence="1">
    <location>
        <begin position="1569"/>
        <end position="1589"/>
    </location>
</feature>
<accession>A0A835ZCW4</accession>
<dbReference type="Proteomes" id="UP000664859">
    <property type="component" value="Unassembled WGS sequence"/>
</dbReference>
<feature type="region of interest" description="Disordered" evidence="1">
    <location>
        <begin position="1466"/>
        <end position="1496"/>
    </location>
</feature>
<evidence type="ECO:0000256" key="2">
    <source>
        <dbReference type="SAM" id="Phobius"/>
    </source>
</evidence>
<sequence>MYGKELTAEEITANFKAALPNSPPYVANVSFTISEDGELGSHYDTPEYYLAEVPVADLATFTLPAYDLESDPAATFVYNATNPPPVLYLTSLPSVGLLYDSQGAVIDTFPHQLAKSTLRYRPVANESRGTDTPYATFTYYAEDGSTGVKSPLNATVTLYVTAANDPPVASETEPFSAFTGVKTMVCVTGTDIDAGDSVVSALVASAPQRGKLYAAHSTTDAELSAGQPFGDSLSELCIAYLYNGTGLAAAAAGAVVDTDFFTLKVVDKGGAASLAHNATITVYQVAAALDASASGFTFEFWLRHHPSSSNASQPILSISGPVTGSSTVTTTACSADMSRFDFYRPPYVANVSFTISEDGELGSHYDTPEYYLAEVPVADLATFTLPAYDLESDPAATFVYNATNPPPVLYLTSLPSVGLLYDSQGAVIDTFPHQLAKSTLRYRPVANESRGTDTPYATFTYYAEDGSTGVKSPLNATVTLYVTAANDPPVASETEPFSAFAGVKTMVCVTGTDIDAGDSVVSALVASAPQRGKLYAAHSTTDTELSADQPFGDSELCIVYLYNGTGLAAAAAGAVVDTDFFTFKVVDKGGAASLAHNVTITVYQGPVSSPDASSTTGTGRTPGALFLYEFSSADCTSGAALPDTSAAHVFGSLARSAAVTCPQSDGVSSSDAELTSARLTSADSAVAVAAALDASTSGFTFEFWLRHHPSSSNASQPILSISGPVTGSSTVTTTACSADMSRFDFYRPPYVGNVSFTISEDGELGSHYDTPEYYLAEVPVADLASFTLPAYDLERDPAASFVYDPTAPPPTLLLTSLPARGQLYDSALRRVASAPHQLPDATLRYRPAANESSGADAPYATLSYCAFDGVTGARSASSAAVALHVLPKNDPPAAAAAALTAVAGTADNILCVGGTDIDAGDAVVSGAVASAPAKGYLLAVKNGAVDAAGAALAPGAPFGTWQLCVAYVYTGSAAAAAGGVVDRDSFTFRVADKSGNYSLPAMAVVTVVSQLVVGGLGAGNGTVLDYVNGVKRWRALEQGDTIITLFGRDVGSTPQPLKLVVSAVPARGALLDRSTMTALAPGAALSPTLAYPYTAGADVIYRPPAGAPFFTYPAQAWGGEALTGLGAPEAFAYHAVRVAGGSAAQAQQRGADAREEIAVVNVNAATALACPRAAFAAGAVGAARADARTGALELLDRVYMTGFEVTDPDRGVDAVRVTVAAAHGLLSLNETALASGAIDFNSAARCRAAGAGWACTSGGASVAAMTFVATPAAATAALRGLRYQTVVSGVNDTVTVTLYDGAGGACLPELAFKTPSYRAGCFVTTCSASVVVDAAGSTYGGSAGAGAGAGVGGGLLHLPHLPLQAWIGVCAAVVLLLLLTLKYTLRDGRWRVCCARLGGRGGAAHGGAAAPAPVVSAAWLARAGSGGGAAVGAAVNLTSAAVNKYLHQPTGYQQADTRTTYSAAAEAHAAQGGSGNSYGGGGGGATPPMTPYKAASSSADVRWHVFAHSPSHSRISQRGGGGGGGGSGGGARREEPYEAPLDLATMQRLLAWPDIEANAGGAAEEVEHRFTGAPGGGGGGAEDGEEDDEAVERCAARGRGPQLRAADQLGSTLESLRALAHSDASAGEHALYVDRGCWSDSEGSEELGA</sequence>
<keyword evidence="2" id="KW-0812">Transmembrane</keyword>